<keyword evidence="3 10" id="KW-0812">Transmembrane</keyword>
<reference evidence="13" key="2">
    <citation type="journal article" date="2007" name="PLoS Biol.">
        <title>Survey sequencing and comparative analysis of the elephant shark (Callorhinchus milii) genome.</title>
        <authorList>
            <person name="Venkatesh B."/>
            <person name="Kirkness E.F."/>
            <person name="Loh Y.H."/>
            <person name="Halpern A.L."/>
            <person name="Lee A.P."/>
            <person name="Johnson J."/>
            <person name="Dandona N."/>
            <person name="Viswanathan L.D."/>
            <person name="Tay A."/>
            <person name="Venter J.C."/>
            <person name="Strausberg R.L."/>
            <person name="Brenner S."/>
        </authorList>
    </citation>
    <scope>NUCLEOTIDE SEQUENCE [LARGE SCALE GENOMIC DNA]</scope>
</reference>
<dbReference type="Pfam" id="PF00001">
    <property type="entry name" value="7tm_1"/>
    <property type="match status" value="1"/>
</dbReference>
<dbReference type="GO" id="GO:0016493">
    <property type="term" value="F:C-C chemokine receptor activity"/>
    <property type="evidence" value="ECO:0007669"/>
    <property type="project" value="TreeGrafter"/>
</dbReference>
<feature type="transmembrane region" description="Helical" evidence="10">
    <location>
        <begin position="116"/>
        <end position="144"/>
    </location>
</feature>
<evidence type="ECO:0000256" key="4">
    <source>
        <dbReference type="ARBA" id="ARBA00022989"/>
    </source>
</evidence>
<keyword evidence="4 10" id="KW-1133">Transmembrane helix</keyword>
<dbReference type="Proteomes" id="UP000314986">
    <property type="component" value="Unassembled WGS sequence"/>
</dbReference>
<evidence type="ECO:0000313" key="12">
    <source>
        <dbReference type="Ensembl" id="ENSCMIP00000033191.1"/>
    </source>
</evidence>
<feature type="transmembrane region" description="Helical" evidence="10">
    <location>
        <begin position="21"/>
        <end position="44"/>
    </location>
</feature>
<keyword evidence="9" id="KW-0807">Transducer</keyword>
<name>A0A4W3J0P5_CALMI</name>
<dbReference type="SUPFAM" id="SSF81321">
    <property type="entry name" value="Family A G protein-coupled receptor-like"/>
    <property type="match status" value="1"/>
</dbReference>
<organism evidence="12 13">
    <name type="scientific">Callorhinchus milii</name>
    <name type="common">Ghost shark</name>
    <dbReference type="NCBI Taxonomy" id="7868"/>
    <lineage>
        <taxon>Eukaryota</taxon>
        <taxon>Metazoa</taxon>
        <taxon>Chordata</taxon>
        <taxon>Craniata</taxon>
        <taxon>Vertebrata</taxon>
        <taxon>Chondrichthyes</taxon>
        <taxon>Holocephali</taxon>
        <taxon>Chimaeriformes</taxon>
        <taxon>Callorhinchidae</taxon>
        <taxon>Callorhinchus</taxon>
    </lineage>
</organism>
<proteinExistence type="predicted"/>
<evidence type="ECO:0000256" key="6">
    <source>
        <dbReference type="ARBA" id="ARBA00023136"/>
    </source>
</evidence>
<evidence type="ECO:0000256" key="10">
    <source>
        <dbReference type="SAM" id="Phobius"/>
    </source>
</evidence>
<comment type="subcellular location">
    <subcellularLocation>
        <location evidence="1">Cell membrane</location>
        <topology evidence="1">Multi-pass membrane protein</topology>
    </subcellularLocation>
</comment>
<dbReference type="GO" id="GO:0007204">
    <property type="term" value="P:positive regulation of cytosolic calcium ion concentration"/>
    <property type="evidence" value="ECO:0007669"/>
    <property type="project" value="TreeGrafter"/>
</dbReference>
<accession>A0A4W3J0P5</accession>
<dbReference type="OMA" id="VFYYVNF"/>
<evidence type="ECO:0000256" key="1">
    <source>
        <dbReference type="ARBA" id="ARBA00004651"/>
    </source>
</evidence>
<dbReference type="FunFam" id="1.20.1070.10:FF:000130">
    <property type="entry name" value="Chemokine (C-C motif) receptor 2"/>
    <property type="match status" value="1"/>
</dbReference>
<dbReference type="GO" id="GO:0019957">
    <property type="term" value="F:C-C chemokine binding"/>
    <property type="evidence" value="ECO:0007669"/>
    <property type="project" value="TreeGrafter"/>
</dbReference>
<sequence length="378" mass="43082">MHVKVDIKDPLLLLRSTIPQIKIVIHCIPFSNSVMGSFSINLTVTLTKTVVLFTLTVTLYSLIFILSVVGNSLVLWIMLRYEKLKTITDIFIVNLAISDLLFAASLPFWAKDRVSGWVFGNVMCKLLSGVFFVGYYNGIMFLTLMTADRYFAVVHAVYAARSRKTCYAVTASLVVWAISLSASVPEFIYSTEITWVQTKFCEANYPEDSEHIWLLFGYYQQIILFFLIPLVVIVYCCYKIMNTVLRCKARKKYKAVKVILCIVIFFLCWAPYNMVIFLVSLKQLDVSLFTTCETSKHIDYAYFISRNVAYFHCCLNPVFYAFPVRDLGFLFDPQLSFLSHICAITRSAFPTTATPPGSDTVSHRRPLIPSYTPCIPGF</sequence>
<reference evidence="13" key="1">
    <citation type="journal article" date="2006" name="Science">
        <title>Ancient noncoding elements conserved in the human genome.</title>
        <authorList>
            <person name="Venkatesh B."/>
            <person name="Kirkness E.F."/>
            <person name="Loh Y.H."/>
            <person name="Halpern A.L."/>
            <person name="Lee A.P."/>
            <person name="Johnson J."/>
            <person name="Dandona N."/>
            <person name="Viswanathan L.D."/>
            <person name="Tay A."/>
            <person name="Venter J.C."/>
            <person name="Strausberg R.L."/>
            <person name="Brenner S."/>
        </authorList>
    </citation>
    <scope>NUCLEOTIDE SEQUENCE [LARGE SCALE GENOMIC DNA]</scope>
</reference>
<feature type="transmembrane region" description="Helical" evidence="10">
    <location>
        <begin position="50"/>
        <end position="79"/>
    </location>
</feature>
<keyword evidence="5" id="KW-0297">G-protein coupled receptor</keyword>
<keyword evidence="13" id="KW-1185">Reference proteome</keyword>
<protein>
    <recommendedName>
        <fullName evidence="11">G-protein coupled receptors family 1 profile domain-containing protein</fullName>
    </recommendedName>
</protein>
<evidence type="ECO:0000256" key="8">
    <source>
        <dbReference type="ARBA" id="ARBA00023170"/>
    </source>
</evidence>
<dbReference type="Ensembl" id="ENSCMIT00000033696.1">
    <property type="protein sequence ID" value="ENSCMIP00000033191.1"/>
    <property type="gene ID" value="ENSCMIG00000014176.1"/>
</dbReference>
<dbReference type="GeneTree" id="ENSGT01110000267168"/>
<feature type="transmembrane region" description="Helical" evidence="10">
    <location>
        <begin position="165"/>
        <end position="184"/>
    </location>
</feature>
<reference evidence="12" key="4">
    <citation type="submission" date="2025-08" db="UniProtKB">
        <authorList>
            <consortium name="Ensembl"/>
        </authorList>
    </citation>
    <scope>IDENTIFICATION</scope>
</reference>
<dbReference type="InterPro" id="IPR000355">
    <property type="entry name" value="Chemokine_rcpt"/>
</dbReference>
<keyword evidence="7" id="KW-1015">Disulfide bond</keyword>
<dbReference type="GO" id="GO:0009897">
    <property type="term" value="C:external side of plasma membrane"/>
    <property type="evidence" value="ECO:0007669"/>
    <property type="project" value="TreeGrafter"/>
</dbReference>
<evidence type="ECO:0000313" key="13">
    <source>
        <dbReference type="Proteomes" id="UP000314986"/>
    </source>
</evidence>
<dbReference type="GO" id="GO:0060326">
    <property type="term" value="P:cell chemotaxis"/>
    <property type="evidence" value="ECO:0007669"/>
    <property type="project" value="TreeGrafter"/>
</dbReference>
<dbReference type="InterPro" id="IPR050119">
    <property type="entry name" value="CCR1-9-like"/>
</dbReference>
<dbReference type="CDD" id="cd14984">
    <property type="entry name" value="7tmA_Chemokine_R"/>
    <property type="match status" value="1"/>
</dbReference>
<dbReference type="PANTHER" id="PTHR10489:SF730">
    <property type="entry name" value="CHEMOKINE XC RECEPTOR 1"/>
    <property type="match status" value="1"/>
</dbReference>
<dbReference type="GO" id="GO:0019722">
    <property type="term" value="P:calcium-mediated signaling"/>
    <property type="evidence" value="ECO:0007669"/>
    <property type="project" value="TreeGrafter"/>
</dbReference>
<dbReference type="PROSITE" id="PS50262">
    <property type="entry name" value="G_PROTEIN_RECEP_F1_2"/>
    <property type="match status" value="1"/>
</dbReference>
<evidence type="ECO:0000256" key="7">
    <source>
        <dbReference type="ARBA" id="ARBA00023157"/>
    </source>
</evidence>
<dbReference type="InterPro" id="IPR000276">
    <property type="entry name" value="GPCR_Rhodpsn"/>
</dbReference>
<dbReference type="PANTHER" id="PTHR10489">
    <property type="entry name" value="CELL ADHESION MOLECULE"/>
    <property type="match status" value="1"/>
</dbReference>
<keyword evidence="2" id="KW-1003">Cell membrane</keyword>
<reference evidence="12" key="5">
    <citation type="submission" date="2025-09" db="UniProtKB">
        <authorList>
            <consortium name="Ensembl"/>
        </authorList>
    </citation>
    <scope>IDENTIFICATION</scope>
</reference>
<feature type="transmembrane region" description="Helical" evidence="10">
    <location>
        <begin position="91"/>
        <end position="110"/>
    </location>
</feature>
<dbReference type="AlphaFoldDB" id="A0A4W3J0P5"/>
<dbReference type="InterPro" id="IPR017452">
    <property type="entry name" value="GPCR_Rhodpsn_7TM"/>
</dbReference>
<feature type="transmembrane region" description="Helical" evidence="10">
    <location>
        <begin position="258"/>
        <end position="281"/>
    </location>
</feature>
<evidence type="ECO:0000259" key="11">
    <source>
        <dbReference type="PROSITE" id="PS50262"/>
    </source>
</evidence>
<feature type="domain" description="G-protein coupled receptors family 1 profile" evidence="11">
    <location>
        <begin position="70"/>
        <end position="320"/>
    </location>
</feature>
<dbReference type="PRINTS" id="PR00237">
    <property type="entry name" value="GPCRRHODOPSN"/>
</dbReference>
<evidence type="ECO:0000256" key="3">
    <source>
        <dbReference type="ARBA" id="ARBA00022692"/>
    </source>
</evidence>
<evidence type="ECO:0000256" key="5">
    <source>
        <dbReference type="ARBA" id="ARBA00023040"/>
    </source>
</evidence>
<feature type="transmembrane region" description="Helical" evidence="10">
    <location>
        <begin position="218"/>
        <end position="238"/>
    </location>
</feature>
<keyword evidence="8" id="KW-0675">Receptor</keyword>
<dbReference type="PRINTS" id="PR00657">
    <property type="entry name" value="CCCHEMOKINER"/>
</dbReference>
<evidence type="ECO:0000256" key="2">
    <source>
        <dbReference type="ARBA" id="ARBA00022475"/>
    </source>
</evidence>
<reference evidence="13" key="3">
    <citation type="journal article" date="2014" name="Nature">
        <title>Elephant shark genome provides unique insights into gnathostome evolution.</title>
        <authorList>
            <consortium name="International Elephant Shark Genome Sequencing Consortium"/>
            <person name="Venkatesh B."/>
            <person name="Lee A.P."/>
            <person name="Ravi V."/>
            <person name="Maurya A.K."/>
            <person name="Lian M.M."/>
            <person name="Swann J.B."/>
            <person name="Ohta Y."/>
            <person name="Flajnik M.F."/>
            <person name="Sutoh Y."/>
            <person name="Kasahara M."/>
            <person name="Hoon S."/>
            <person name="Gangu V."/>
            <person name="Roy S.W."/>
            <person name="Irimia M."/>
            <person name="Korzh V."/>
            <person name="Kondrychyn I."/>
            <person name="Lim Z.W."/>
            <person name="Tay B.H."/>
            <person name="Tohari S."/>
            <person name="Kong K.W."/>
            <person name="Ho S."/>
            <person name="Lorente-Galdos B."/>
            <person name="Quilez J."/>
            <person name="Marques-Bonet T."/>
            <person name="Raney B.J."/>
            <person name="Ingham P.W."/>
            <person name="Tay A."/>
            <person name="Hillier L.W."/>
            <person name="Minx P."/>
            <person name="Boehm T."/>
            <person name="Wilson R.K."/>
            <person name="Brenner S."/>
            <person name="Warren W.C."/>
        </authorList>
    </citation>
    <scope>NUCLEOTIDE SEQUENCE [LARGE SCALE GENOMIC DNA]</scope>
</reference>
<dbReference type="InParanoid" id="A0A4W3J0P5"/>
<keyword evidence="6 10" id="KW-0472">Membrane</keyword>
<dbReference type="Gene3D" id="1.20.1070.10">
    <property type="entry name" value="Rhodopsin 7-helix transmembrane proteins"/>
    <property type="match status" value="1"/>
</dbReference>
<evidence type="ECO:0000256" key="9">
    <source>
        <dbReference type="ARBA" id="ARBA00023224"/>
    </source>
</evidence>
<dbReference type="GO" id="GO:0006955">
    <property type="term" value="P:immune response"/>
    <property type="evidence" value="ECO:0007669"/>
    <property type="project" value="TreeGrafter"/>
</dbReference>